<feature type="domain" description="DUF3295" evidence="3">
    <location>
        <begin position="644"/>
        <end position="1132"/>
    </location>
</feature>
<feature type="compositionally biased region" description="Polar residues" evidence="1">
    <location>
        <begin position="521"/>
        <end position="530"/>
    </location>
</feature>
<dbReference type="InterPro" id="IPR053043">
    <property type="entry name" value="Ras-cAMP_regulatory"/>
</dbReference>
<sequence length="1132" mass="121560">MAPAGSPVSHPNQSHRCAPHGRLGRDGSEVPALPAPAIPVSRRGRARRPRATACLRRLAVSERPYRTDGSGAAVHQASAPQLLCVVRTWKKHSTPTGGHGTDALADRRQMTRALVSQACPGKPGRAEADSAGDPSQHAAQVTGRRAAVAGGIHGTDGIPALVGTGGPQPGHVASASHPTGGFCLGDWPWGRRPRQSIRPGRFRQHASRRGGWSWPTLDGQLTRLKRRRCLGGRRRRASRAGQGRMGQDRTGQDMAGQCTHIAVGGRDSHCVRDDDPSTTLRGPGIIAPSAIAVAIAIDIAIAIALALAIATAPPRDGVERRLATDDAAARLLAASSPQAGGAAPLGQAQVTWSRDFWAGIEPARRLRPSLPRTPTSEGTYPGTSSHPLVRRAHAHAHVHAHAPPPTPHTPSWPLLLLPSFARWAQQSTGSIVLVYPPSHPSTHPTRLASSEHTHTLAHAHTRNTHLHNYIAPPAGRLPPRLSTHQQHQPAPADCHEHPSTVEQHTARATPPAPSPQQASPEHSQTQTNTRATHENRTIGLVPPHSTMPYRLDTHVLTVDANVIHKVDTANPANLYSMWTVFSRCADSVEQGRRLENLSWRLWQREQLVESDDTTTPEIAAPVTTTTTTTQTLPQDVPAETRLPDVPQLSGSVDSLEDEAVEFTSVSAPLEIRPRIRRMDSSTSSRSKRDRHISSDDFEKMIVSIVKDKAPLSAPTTQQAAAPTAPFTPATRKELPIPAPAFERSGSTTTESQSPSKDSDRQSDDSQASPPRPRATNVVRGFSPAAAQVMAFPQATHDAIPEPSSSPAAKPVQPKKQPAKFALGGSCSSSEQGQSVDNLKAPVPPVAAVAAKKSMFTLGGSSGEESSLKSAIASPRPAGFAKKQASFSNHVMTRTIDQSDPAIDSDTEAEYVDESAIDDDEDSSDWEDSVEDSGKSSVVDENLFARVPSKVNLTSRPSLISIMMAQNDRAKALGNHASQSTSAIPRSRVGPSAPSLGGSPNDSDEAPLMMKGMRHHQHHALKPISEIPRSSAQPIAAAPNHVHAQAALSPRTTRRNMLATELTESLRRHLLWERQQKSSTANAVLKRRHTSHDVANLKQYPEKACMKDTEDDSTSWNQYFSKEALNGYHSKGW</sequence>
<dbReference type="GO" id="GO:0005737">
    <property type="term" value="C:cytoplasm"/>
    <property type="evidence" value="ECO:0007669"/>
    <property type="project" value="TreeGrafter"/>
</dbReference>
<feature type="compositionally biased region" description="Low complexity" evidence="1">
    <location>
        <begin position="802"/>
        <end position="834"/>
    </location>
</feature>
<dbReference type="PANTHER" id="PTHR28014:SF1">
    <property type="entry name" value="NEGATIVE REGULATOR OF RAS-CAMP PATHWAY"/>
    <property type="match status" value="1"/>
</dbReference>
<comment type="caution">
    <text evidence="4">The sequence shown here is derived from an EMBL/GenBank/DDBJ whole genome shotgun (WGS) entry which is preliminary data.</text>
</comment>
<feature type="region of interest" description="Disordered" evidence="1">
    <location>
        <begin position="673"/>
        <end position="694"/>
    </location>
</feature>
<feature type="compositionally biased region" description="Basic residues" evidence="1">
    <location>
        <begin position="229"/>
        <end position="238"/>
    </location>
</feature>
<feature type="domain" description="Nitrogen regulatory protein areA GATA-like" evidence="2">
    <location>
        <begin position="577"/>
        <end position="604"/>
    </location>
</feature>
<dbReference type="InterPro" id="IPR021711">
    <property type="entry name" value="DUF3295"/>
</dbReference>
<feature type="region of interest" description="Disordered" evidence="1">
    <location>
        <begin position="709"/>
        <end position="777"/>
    </location>
</feature>
<dbReference type="Pfam" id="PF08550">
    <property type="entry name" value="GATA_AreA"/>
    <property type="match status" value="1"/>
</dbReference>
<dbReference type="EMBL" id="LCWV01000002">
    <property type="protein sequence ID" value="PWI75570.1"/>
    <property type="molecule type" value="Genomic_DNA"/>
</dbReference>
<feature type="region of interest" description="Disordered" evidence="1">
    <location>
        <begin position="796"/>
        <end position="838"/>
    </location>
</feature>
<gene>
    <name evidence="4" type="ORF">PCL_06228</name>
</gene>
<dbReference type="AlphaFoldDB" id="A0A2U3EM98"/>
<dbReference type="GO" id="GO:0006808">
    <property type="term" value="P:regulation of nitrogen utilization"/>
    <property type="evidence" value="ECO:0007669"/>
    <property type="project" value="TreeGrafter"/>
</dbReference>
<feature type="compositionally biased region" description="Acidic residues" evidence="1">
    <location>
        <begin position="902"/>
        <end position="930"/>
    </location>
</feature>
<reference evidence="4 5" key="1">
    <citation type="journal article" date="2016" name="Front. Microbiol.">
        <title>Genome and transcriptome sequences reveal the specific parasitism of the nematophagous Purpureocillium lilacinum 36-1.</title>
        <authorList>
            <person name="Xie J."/>
            <person name="Li S."/>
            <person name="Mo C."/>
            <person name="Xiao X."/>
            <person name="Peng D."/>
            <person name="Wang G."/>
            <person name="Xiao Y."/>
        </authorList>
    </citation>
    <scope>NUCLEOTIDE SEQUENCE [LARGE SCALE GENOMIC DNA]</scope>
    <source>
        <strain evidence="4 5">36-1</strain>
    </source>
</reference>
<name>A0A2U3EM98_PURLI</name>
<dbReference type="GO" id="GO:0000122">
    <property type="term" value="P:negative regulation of transcription by RNA polymerase II"/>
    <property type="evidence" value="ECO:0007669"/>
    <property type="project" value="TreeGrafter"/>
</dbReference>
<feature type="region of interest" description="Disordered" evidence="1">
    <location>
        <begin position="469"/>
        <end position="544"/>
    </location>
</feature>
<feature type="region of interest" description="Disordered" evidence="1">
    <location>
        <begin position="229"/>
        <end position="254"/>
    </location>
</feature>
<evidence type="ECO:0000313" key="4">
    <source>
        <dbReference type="EMBL" id="PWI75570.1"/>
    </source>
</evidence>
<evidence type="ECO:0000256" key="1">
    <source>
        <dbReference type="SAM" id="MobiDB-lite"/>
    </source>
</evidence>
<feature type="region of interest" description="Disordered" evidence="1">
    <location>
        <begin position="892"/>
        <end position="936"/>
    </location>
</feature>
<feature type="region of interest" description="Disordered" evidence="1">
    <location>
        <begin position="364"/>
        <end position="385"/>
    </location>
</feature>
<evidence type="ECO:0000259" key="2">
    <source>
        <dbReference type="Pfam" id="PF08550"/>
    </source>
</evidence>
<evidence type="ECO:0000259" key="3">
    <source>
        <dbReference type="Pfam" id="PF11702"/>
    </source>
</evidence>
<evidence type="ECO:0000313" key="5">
    <source>
        <dbReference type="Proteomes" id="UP000245956"/>
    </source>
</evidence>
<accession>A0A2U3EM98</accession>
<dbReference type="InterPro" id="IPR013860">
    <property type="entry name" value="AreA_GATA"/>
</dbReference>
<feature type="region of interest" description="Disordered" evidence="1">
    <location>
        <begin position="1"/>
        <end position="49"/>
    </location>
</feature>
<dbReference type="Pfam" id="PF11702">
    <property type="entry name" value="DUF3295"/>
    <property type="match status" value="1"/>
</dbReference>
<feature type="compositionally biased region" description="Low complexity" evidence="1">
    <location>
        <begin position="710"/>
        <end position="729"/>
    </location>
</feature>
<feature type="region of interest" description="Disordered" evidence="1">
    <location>
        <begin position="971"/>
        <end position="1006"/>
    </location>
</feature>
<dbReference type="Proteomes" id="UP000245956">
    <property type="component" value="Unassembled WGS sequence"/>
</dbReference>
<organism evidence="4 5">
    <name type="scientific">Purpureocillium lilacinum</name>
    <name type="common">Paecilomyces lilacinus</name>
    <dbReference type="NCBI Taxonomy" id="33203"/>
    <lineage>
        <taxon>Eukaryota</taxon>
        <taxon>Fungi</taxon>
        <taxon>Dikarya</taxon>
        <taxon>Ascomycota</taxon>
        <taxon>Pezizomycotina</taxon>
        <taxon>Sordariomycetes</taxon>
        <taxon>Hypocreomycetidae</taxon>
        <taxon>Hypocreales</taxon>
        <taxon>Ophiocordycipitaceae</taxon>
        <taxon>Purpureocillium</taxon>
    </lineage>
</organism>
<proteinExistence type="predicted"/>
<dbReference type="PANTHER" id="PTHR28014">
    <property type="entry name" value="NEGATIVE REGULATOR OF RAS-CAMP PATHWAY"/>
    <property type="match status" value="1"/>
</dbReference>
<dbReference type="GO" id="GO:0031930">
    <property type="term" value="P:mitochondria-nucleus signaling pathway"/>
    <property type="evidence" value="ECO:0007669"/>
    <property type="project" value="TreeGrafter"/>
</dbReference>
<protein>
    <submittedName>
        <fullName evidence="4">Uncharacterized protein</fullName>
    </submittedName>
</protein>